<evidence type="ECO:0008006" key="3">
    <source>
        <dbReference type="Google" id="ProtNLM"/>
    </source>
</evidence>
<dbReference type="EMBL" id="NEEU01000026">
    <property type="protein sequence ID" value="PJD68579.1"/>
    <property type="molecule type" value="Genomic_DNA"/>
</dbReference>
<evidence type="ECO:0000313" key="1">
    <source>
        <dbReference type="EMBL" id="PJD68579.1"/>
    </source>
</evidence>
<dbReference type="OrthoDB" id="6629090at2"/>
<sequence>MTKRSDIIDNSDRYISRDTPKGLIYTENLGWIDLGHANPAGAERLWQQMVIPHGGDDTWFEVNYHQSMSTHFAGISITTGIYRRFLVRRGLSERVLQGVALSIFMATSHQFESIQDFWPYIVLTDSGYSAEDLVSNLFGFCQAVNYADYTSFLNICLKEKAYRIWDHYGPVGEYKNKSVLPLLFPDPYEKKDNLRPYQGNLPAFMSSITPQANPAYVRELTL</sequence>
<proteinExistence type="predicted"/>
<dbReference type="Proteomes" id="UP000230495">
    <property type="component" value="Unassembled WGS sequence"/>
</dbReference>
<comment type="caution">
    <text evidence="1">The sequence shown here is derived from an EMBL/GenBank/DDBJ whole genome shotgun (WGS) entry which is preliminary data.</text>
</comment>
<protein>
    <recommendedName>
        <fullName evidence="3">DUF4056 domain-containing protein</fullName>
    </recommendedName>
</protein>
<dbReference type="RefSeq" id="WP_023336470.1">
    <property type="nucleotide sequence ID" value="NZ_CBCYCV010000013.1"/>
</dbReference>
<evidence type="ECO:0000313" key="2">
    <source>
        <dbReference type="Proteomes" id="UP000230495"/>
    </source>
</evidence>
<dbReference type="AlphaFoldDB" id="A0A2J0PDX8"/>
<organism evidence="1">
    <name type="scientific">Enterobacter kobei</name>
    <dbReference type="NCBI Taxonomy" id="208224"/>
    <lineage>
        <taxon>Bacteria</taxon>
        <taxon>Pseudomonadati</taxon>
        <taxon>Pseudomonadota</taxon>
        <taxon>Gammaproteobacteria</taxon>
        <taxon>Enterobacterales</taxon>
        <taxon>Enterobacteriaceae</taxon>
        <taxon>Enterobacter</taxon>
        <taxon>Enterobacter cloacae complex</taxon>
    </lineage>
</organism>
<name>A0A2J0PDX8_9ENTR</name>
<accession>A0A2J0PDX8</accession>
<gene>
    <name evidence="1" type="ORF">B9Q37_23060</name>
</gene>
<reference evidence="1 2" key="1">
    <citation type="journal article" date="2017" name="J. Antimicrob. Chemother.">
        <title>Characterization of the population structure, drug resistance mechanisms and plasmids of the community-associated Enterobacter cloacae complex in China.</title>
        <authorList>
            <person name="Zhou K."/>
            <person name="Yu W."/>
            <person name="Cao X."/>
            <person name="Shen P."/>
            <person name="Lu H."/>
            <person name="Luo Q."/>
            <person name="Rossen J.W.A."/>
            <person name="Xiao Y."/>
        </authorList>
    </citation>
    <scope>NUCLEOTIDE SEQUENCE [LARGE SCALE GENOMIC DNA]</scope>
    <source>
        <strain evidence="1">ECC1097</strain>
    </source>
</reference>